<dbReference type="Proteomes" id="UP000250462">
    <property type="component" value="Unassembled WGS sequence"/>
</dbReference>
<protein>
    <recommendedName>
        <fullName evidence="3">Ribbon-helix-helix protein CopG domain-containing protein</fullName>
    </recommendedName>
</protein>
<evidence type="ECO:0000313" key="1">
    <source>
        <dbReference type="EMBL" id="RAW15617.1"/>
    </source>
</evidence>
<name>A0A329QTH5_9ACTN</name>
<comment type="caution">
    <text evidence="1">The sequence shown here is derived from an EMBL/GenBank/DDBJ whole genome shotgun (WGS) entry which is preliminary data.</text>
</comment>
<sequence>MEGLMARVRVYKRTSDDAPTELDGWFDSGRAEKYESRVDTDRTLRRGKQRAPQVLYHTEDGAWVREMQLGLSMEPHREFISEAAAHDWLTRNGHEGVADDLIDLPREQGPGRPEIGGTVQVRLGRPLLPQVDDFARRQDCSRAEAIRRLITAGLEATG</sequence>
<dbReference type="AlphaFoldDB" id="A0A329QTH5"/>
<evidence type="ECO:0000313" key="2">
    <source>
        <dbReference type="Proteomes" id="UP000250462"/>
    </source>
</evidence>
<dbReference type="EMBL" id="QMIG01000005">
    <property type="protein sequence ID" value="RAW15617.1"/>
    <property type="molecule type" value="Genomic_DNA"/>
</dbReference>
<proteinExistence type="predicted"/>
<organism evidence="1 2">
    <name type="scientific">Phytoactinopolyspora halophila</name>
    <dbReference type="NCBI Taxonomy" id="1981511"/>
    <lineage>
        <taxon>Bacteria</taxon>
        <taxon>Bacillati</taxon>
        <taxon>Actinomycetota</taxon>
        <taxon>Actinomycetes</taxon>
        <taxon>Jiangellales</taxon>
        <taxon>Jiangellaceae</taxon>
        <taxon>Phytoactinopolyspora</taxon>
    </lineage>
</organism>
<reference evidence="1 2" key="1">
    <citation type="submission" date="2018-06" db="EMBL/GenBank/DDBJ databases">
        <title>Phytoactinopolyspora halophila sp. nov., a novel halophilic actinomycete isolated from a saline soil in China.</title>
        <authorList>
            <person name="Tang S.-K."/>
        </authorList>
    </citation>
    <scope>NUCLEOTIDE SEQUENCE [LARGE SCALE GENOMIC DNA]</scope>
    <source>
        <strain evidence="1 2">YIM 96934</strain>
    </source>
</reference>
<evidence type="ECO:0008006" key="3">
    <source>
        <dbReference type="Google" id="ProtNLM"/>
    </source>
</evidence>
<gene>
    <name evidence="1" type="ORF">DPM12_08180</name>
</gene>
<accession>A0A329QTH5</accession>
<keyword evidence="2" id="KW-1185">Reference proteome</keyword>